<feature type="non-terminal residue" evidence="2">
    <location>
        <position position="1"/>
    </location>
</feature>
<sequence length="130" mass="14751">VNTPTGIVRIDAIYNGAGLFTKYETDANDTELLFFFQNDENIKYKIDYHPSLESLKMLHSRMISLCDECGIILTNVVEEHYQLVYYMKASGNYAAITFFFNGKGFINYAAPLSDIGEADIKLSQLIEKLT</sequence>
<proteinExistence type="predicted"/>
<evidence type="ECO:0000259" key="1">
    <source>
        <dbReference type="Pfam" id="PF22721"/>
    </source>
</evidence>
<dbReference type="AlphaFoldDB" id="A0A641MWF4"/>
<organism evidence="2">
    <name type="scientific">Bacteroides salyersiae</name>
    <dbReference type="NCBI Taxonomy" id="291644"/>
    <lineage>
        <taxon>Bacteria</taxon>
        <taxon>Pseudomonadati</taxon>
        <taxon>Bacteroidota</taxon>
        <taxon>Bacteroidia</taxon>
        <taxon>Bacteroidales</taxon>
        <taxon>Bacteroidaceae</taxon>
        <taxon>Bacteroides</taxon>
    </lineage>
</organism>
<dbReference type="EMBL" id="VWMU01000051">
    <property type="protein sequence ID" value="KAA3718384.1"/>
    <property type="molecule type" value="Genomic_DNA"/>
</dbReference>
<reference evidence="2" key="1">
    <citation type="journal article" date="2019" name="Nat. Med.">
        <title>A library of human gut bacterial isolates paired with longitudinal multiomics data enables mechanistic microbiome research.</title>
        <authorList>
            <person name="Poyet M."/>
            <person name="Groussin M."/>
            <person name="Gibbons S.M."/>
            <person name="Avila-Pacheco J."/>
            <person name="Jiang X."/>
            <person name="Kearney S.M."/>
            <person name="Perrotta A.R."/>
            <person name="Berdy B."/>
            <person name="Zhao S."/>
            <person name="Lieberman T.D."/>
            <person name="Swanson P.K."/>
            <person name="Smith M."/>
            <person name="Roesemann S."/>
            <person name="Alexander J.E."/>
            <person name="Rich S.A."/>
            <person name="Livny J."/>
            <person name="Vlamakis H."/>
            <person name="Clish C."/>
            <person name="Bullock K."/>
            <person name="Deik A."/>
            <person name="Scott J."/>
            <person name="Pierce K.A."/>
            <person name="Xavier R.J."/>
            <person name="Alm E.J."/>
        </authorList>
    </citation>
    <scope>NUCLEOTIDE SEQUENCE</scope>
    <source>
        <strain evidence="2">BIOML-A21</strain>
    </source>
</reference>
<name>A0A641MWF4_9BACE</name>
<gene>
    <name evidence="2" type="ORF">F3F94_09960</name>
</gene>
<dbReference type="Pfam" id="PF22721">
    <property type="entry name" value="TBP-TOTE"/>
    <property type="match status" value="1"/>
</dbReference>
<accession>A0A641MWF4</accession>
<comment type="caution">
    <text evidence="2">The sequence shown here is derived from an EMBL/GenBank/DDBJ whole genome shotgun (WGS) entry which is preliminary data.</text>
</comment>
<dbReference type="InterPro" id="IPR054572">
    <property type="entry name" value="TBP-TOTE"/>
</dbReference>
<protein>
    <submittedName>
        <fullName evidence="2">ATP-dependent exodnase</fullName>
    </submittedName>
</protein>
<feature type="domain" description="TATA-binding-like protein" evidence="1">
    <location>
        <begin position="54"/>
        <end position="128"/>
    </location>
</feature>
<evidence type="ECO:0000313" key="2">
    <source>
        <dbReference type="EMBL" id="KAA3718384.1"/>
    </source>
</evidence>